<dbReference type="AlphaFoldDB" id="A0A2A2KC86"/>
<gene>
    <name evidence="2" type="ORF">WR25_08950</name>
</gene>
<comment type="caution">
    <text evidence="2">The sequence shown here is derived from an EMBL/GenBank/DDBJ whole genome shotgun (WGS) entry which is preliminary data.</text>
</comment>
<dbReference type="EMBL" id="LIAE01008995">
    <property type="protein sequence ID" value="PAV71541.1"/>
    <property type="molecule type" value="Genomic_DNA"/>
</dbReference>
<dbReference type="Proteomes" id="UP000218231">
    <property type="component" value="Unassembled WGS sequence"/>
</dbReference>
<evidence type="ECO:0000313" key="3">
    <source>
        <dbReference type="Proteomes" id="UP000218231"/>
    </source>
</evidence>
<feature type="region of interest" description="Disordered" evidence="1">
    <location>
        <begin position="54"/>
        <end position="79"/>
    </location>
</feature>
<reference evidence="2 3" key="1">
    <citation type="journal article" date="2017" name="Curr. Biol.">
        <title>Genome architecture and evolution of a unichromosomal asexual nematode.</title>
        <authorList>
            <person name="Fradin H."/>
            <person name="Zegar C."/>
            <person name="Gutwein M."/>
            <person name="Lucas J."/>
            <person name="Kovtun M."/>
            <person name="Corcoran D."/>
            <person name="Baugh L.R."/>
            <person name="Kiontke K."/>
            <person name="Gunsalus K."/>
            <person name="Fitch D.H."/>
            <person name="Piano F."/>
        </authorList>
    </citation>
    <scope>NUCLEOTIDE SEQUENCE [LARGE SCALE GENOMIC DNA]</scope>
    <source>
        <strain evidence="2">PF1309</strain>
    </source>
</reference>
<protein>
    <submittedName>
        <fullName evidence="2">Uncharacterized protein</fullName>
    </submittedName>
</protein>
<organism evidence="2 3">
    <name type="scientific">Diploscapter pachys</name>
    <dbReference type="NCBI Taxonomy" id="2018661"/>
    <lineage>
        <taxon>Eukaryota</taxon>
        <taxon>Metazoa</taxon>
        <taxon>Ecdysozoa</taxon>
        <taxon>Nematoda</taxon>
        <taxon>Chromadorea</taxon>
        <taxon>Rhabditida</taxon>
        <taxon>Rhabditina</taxon>
        <taxon>Rhabditomorpha</taxon>
        <taxon>Rhabditoidea</taxon>
        <taxon>Rhabditidae</taxon>
        <taxon>Diploscapter</taxon>
    </lineage>
</organism>
<feature type="region of interest" description="Disordered" evidence="1">
    <location>
        <begin position="94"/>
        <end position="117"/>
    </location>
</feature>
<name>A0A2A2KC86_9BILA</name>
<keyword evidence="3" id="KW-1185">Reference proteome</keyword>
<evidence type="ECO:0000313" key="2">
    <source>
        <dbReference type="EMBL" id="PAV71541.1"/>
    </source>
</evidence>
<accession>A0A2A2KC86</accession>
<sequence>MATGASSTTARPPSARNIGMFSRSLRQACMARVTCGNSSGQAERLNTAASSLLVKQRPQGDKERRQHQIGQDAKQRPAPLALVVCHPDTAQTGHHIQVDNDLGRIGSGQQIKAKGKK</sequence>
<evidence type="ECO:0000256" key="1">
    <source>
        <dbReference type="SAM" id="MobiDB-lite"/>
    </source>
</evidence>
<proteinExistence type="predicted"/>